<dbReference type="GO" id="GO:0032993">
    <property type="term" value="C:protein-DNA complex"/>
    <property type="evidence" value="ECO:0007669"/>
    <property type="project" value="TreeGrafter"/>
</dbReference>
<feature type="modified residue" description="4-aspartylphosphate" evidence="6">
    <location>
        <position position="51"/>
    </location>
</feature>
<name>A0A8J7YYB3_9CYAN</name>
<accession>A0A8J7YYB3</accession>
<keyword evidence="11" id="KW-1185">Reference proteome</keyword>
<dbReference type="InterPro" id="IPR039420">
    <property type="entry name" value="WalR-like"/>
</dbReference>
<feature type="domain" description="Response regulatory" evidence="8">
    <location>
        <begin position="2"/>
        <end position="116"/>
    </location>
</feature>
<comment type="caution">
    <text evidence="10">The sequence shown here is derived from an EMBL/GenBank/DDBJ whole genome shotgun (WGS) entry which is preliminary data.</text>
</comment>
<dbReference type="SUPFAM" id="SSF52172">
    <property type="entry name" value="CheY-like"/>
    <property type="match status" value="2"/>
</dbReference>
<dbReference type="FunFam" id="3.40.50.2300:FF:000002">
    <property type="entry name" value="DNA-binding response regulator PhoP"/>
    <property type="match status" value="1"/>
</dbReference>
<gene>
    <name evidence="10" type="ORF">GS601_06135</name>
</gene>
<dbReference type="InterPro" id="IPR001867">
    <property type="entry name" value="OmpR/PhoB-type_DNA-bd"/>
</dbReference>
<evidence type="ECO:0000256" key="2">
    <source>
        <dbReference type="ARBA" id="ARBA00023012"/>
    </source>
</evidence>
<evidence type="ECO:0000256" key="1">
    <source>
        <dbReference type="ARBA" id="ARBA00022553"/>
    </source>
</evidence>
<dbReference type="Gene3D" id="3.40.50.2300">
    <property type="match status" value="2"/>
</dbReference>
<evidence type="ECO:0000256" key="5">
    <source>
        <dbReference type="ARBA" id="ARBA00023163"/>
    </source>
</evidence>
<feature type="DNA-binding region" description="OmpR/PhoB-type" evidence="7">
    <location>
        <begin position="124"/>
        <end position="223"/>
    </location>
</feature>
<dbReference type="GO" id="GO:0000976">
    <property type="term" value="F:transcription cis-regulatory region binding"/>
    <property type="evidence" value="ECO:0007669"/>
    <property type="project" value="TreeGrafter"/>
</dbReference>
<protein>
    <submittedName>
        <fullName evidence="10">Response regulator</fullName>
    </submittedName>
</protein>
<feature type="domain" description="OmpR/PhoB-type" evidence="9">
    <location>
        <begin position="124"/>
        <end position="223"/>
    </location>
</feature>
<dbReference type="PANTHER" id="PTHR48111:SF15">
    <property type="entry name" value="OMPR SUBFAMILY"/>
    <property type="match status" value="1"/>
</dbReference>
<dbReference type="EMBL" id="WVIE01000005">
    <property type="protein sequence ID" value="NDJ16872.1"/>
    <property type="molecule type" value="Genomic_DNA"/>
</dbReference>
<proteinExistence type="predicted"/>
<dbReference type="GO" id="GO:0005829">
    <property type="term" value="C:cytosol"/>
    <property type="evidence" value="ECO:0007669"/>
    <property type="project" value="TreeGrafter"/>
</dbReference>
<dbReference type="PANTHER" id="PTHR48111">
    <property type="entry name" value="REGULATOR OF RPOS"/>
    <property type="match status" value="1"/>
</dbReference>
<evidence type="ECO:0000256" key="4">
    <source>
        <dbReference type="ARBA" id="ARBA00023125"/>
    </source>
</evidence>
<evidence type="ECO:0000256" key="3">
    <source>
        <dbReference type="ARBA" id="ARBA00023015"/>
    </source>
</evidence>
<organism evidence="10 11">
    <name type="scientific">Myxacorys almedinensis A</name>
    <dbReference type="NCBI Taxonomy" id="2690445"/>
    <lineage>
        <taxon>Bacteria</taxon>
        <taxon>Bacillati</taxon>
        <taxon>Cyanobacteriota</taxon>
        <taxon>Cyanophyceae</taxon>
        <taxon>Leptolyngbyales</taxon>
        <taxon>Leptolyngbyaceae</taxon>
        <taxon>Myxacorys</taxon>
        <taxon>Myxacorys almedinensis</taxon>
    </lineage>
</organism>
<evidence type="ECO:0000256" key="6">
    <source>
        <dbReference type="PROSITE-ProRule" id="PRU00169"/>
    </source>
</evidence>
<dbReference type="InterPro" id="IPR011006">
    <property type="entry name" value="CheY-like_superfamily"/>
</dbReference>
<dbReference type="PROSITE" id="PS51755">
    <property type="entry name" value="OMPR_PHOB"/>
    <property type="match status" value="1"/>
</dbReference>
<dbReference type="Proteomes" id="UP000646053">
    <property type="component" value="Unassembled WGS sequence"/>
</dbReference>
<evidence type="ECO:0000313" key="11">
    <source>
        <dbReference type="Proteomes" id="UP000646053"/>
    </source>
</evidence>
<keyword evidence="3" id="KW-0805">Transcription regulation</keyword>
<dbReference type="GO" id="GO:0000156">
    <property type="term" value="F:phosphorelay response regulator activity"/>
    <property type="evidence" value="ECO:0007669"/>
    <property type="project" value="TreeGrafter"/>
</dbReference>
<dbReference type="Pfam" id="PF00486">
    <property type="entry name" value="Trans_reg_C"/>
    <property type="match status" value="1"/>
</dbReference>
<dbReference type="InterPro" id="IPR016032">
    <property type="entry name" value="Sig_transdc_resp-reg_C-effctor"/>
</dbReference>
<evidence type="ECO:0000259" key="9">
    <source>
        <dbReference type="PROSITE" id="PS51755"/>
    </source>
</evidence>
<dbReference type="AlphaFoldDB" id="A0A8J7YYB3"/>
<keyword evidence="1 6" id="KW-0597">Phosphoprotein</keyword>
<dbReference type="GO" id="GO:0006355">
    <property type="term" value="P:regulation of DNA-templated transcription"/>
    <property type="evidence" value="ECO:0007669"/>
    <property type="project" value="InterPro"/>
</dbReference>
<dbReference type="RefSeq" id="WP_162422381.1">
    <property type="nucleotide sequence ID" value="NZ_WVIE01000005.1"/>
</dbReference>
<evidence type="ECO:0000313" key="10">
    <source>
        <dbReference type="EMBL" id="NDJ16872.1"/>
    </source>
</evidence>
<dbReference type="InterPro" id="IPR001789">
    <property type="entry name" value="Sig_transdc_resp-reg_receiver"/>
</dbReference>
<dbReference type="SUPFAM" id="SSF46894">
    <property type="entry name" value="C-terminal effector domain of the bipartite response regulators"/>
    <property type="match status" value="1"/>
</dbReference>
<keyword evidence="4 7" id="KW-0238">DNA-binding</keyword>
<comment type="caution">
    <text evidence="6">Lacks conserved residue(s) required for the propagation of feature annotation.</text>
</comment>
<evidence type="ECO:0000256" key="7">
    <source>
        <dbReference type="PROSITE-ProRule" id="PRU01091"/>
    </source>
</evidence>
<keyword evidence="5" id="KW-0804">Transcription</keyword>
<dbReference type="Pfam" id="PF00072">
    <property type="entry name" value="Response_reg"/>
    <property type="match status" value="2"/>
</dbReference>
<keyword evidence="2" id="KW-0902">Two-component regulatory system</keyword>
<dbReference type="PROSITE" id="PS50110">
    <property type="entry name" value="RESPONSE_REGULATORY"/>
    <property type="match status" value="2"/>
</dbReference>
<dbReference type="InterPro" id="IPR036388">
    <property type="entry name" value="WH-like_DNA-bd_sf"/>
</dbReference>
<sequence length="406" mass="45757">MRLLFVEDDSEFAAQLSGALMQQHYIVDIATDGETAWSLLQTVPYDLILLDLMLPKLNGLELCQRIRSQGSSMPILFLTAKNTIDDKVLGLDAGADDYLTKPVGVREVTARLRALLRRRAVPIVPALTWGLLQLDLGCHEATYGGTPLSLTPKEYMLLELLLRRGDWVHKHAAILEQLWAFDRDPPSEDAVRSHIKGLRRKLKAVGAADLIETVYGVGYRLNPIYLTSSVQNEALLRSRPSDSMATDDRADQKRPCIASKILVVDRNAPHLELIQHTLEPFGLEVVLSNDPMTLWQALDTHRPDVLVLGADMPAVDRLTLCRVLRKDLRWNWLPTLILTSETDPETIHQIFEAGADDFAHQPIVASELVTRILNRLERVRMIYSSFEMKQSTCNNPHQQAEKLVLE</sequence>
<dbReference type="Gene3D" id="1.10.10.10">
    <property type="entry name" value="Winged helix-like DNA-binding domain superfamily/Winged helix DNA-binding domain"/>
    <property type="match status" value="1"/>
</dbReference>
<evidence type="ECO:0000259" key="8">
    <source>
        <dbReference type="PROSITE" id="PS50110"/>
    </source>
</evidence>
<feature type="domain" description="Response regulatory" evidence="8">
    <location>
        <begin position="260"/>
        <end position="376"/>
    </location>
</feature>
<reference evidence="10" key="1">
    <citation type="submission" date="2019-12" db="EMBL/GenBank/DDBJ databases">
        <title>High-Quality draft genome sequences of three cyanobacteria isolated from the limestone walls of the Old Cathedral of Coimbra.</title>
        <authorList>
            <person name="Tiago I."/>
            <person name="Soares F."/>
            <person name="Portugal A."/>
        </authorList>
    </citation>
    <scope>NUCLEOTIDE SEQUENCE</scope>
    <source>
        <strain evidence="10">A</strain>
    </source>
</reference>
<dbReference type="CDD" id="cd19935">
    <property type="entry name" value="REC_OmpR_CusR-like"/>
    <property type="match status" value="1"/>
</dbReference>
<dbReference type="SMART" id="SM00448">
    <property type="entry name" value="REC"/>
    <property type="match status" value="2"/>
</dbReference>
<dbReference type="CDD" id="cd00383">
    <property type="entry name" value="trans_reg_C"/>
    <property type="match status" value="1"/>
</dbReference>
<dbReference type="SMART" id="SM00862">
    <property type="entry name" value="Trans_reg_C"/>
    <property type="match status" value="1"/>
</dbReference>